<keyword evidence="17" id="KW-0479">Metal-binding</keyword>
<evidence type="ECO:0000256" key="8">
    <source>
        <dbReference type="ARBA" id="ARBA00022741"/>
    </source>
</evidence>
<accession>A0ABP9X5F7</accession>
<dbReference type="Proteomes" id="UP001428290">
    <property type="component" value="Unassembled WGS sequence"/>
</dbReference>
<dbReference type="PRINTS" id="PR01100">
    <property type="entry name" value="SHIKIMTKNASE"/>
</dbReference>
<protein>
    <recommendedName>
        <fullName evidence="16 17">Multifunctional fusion protein</fullName>
    </recommendedName>
    <domain>
        <recommendedName>
            <fullName evidence="16">Shikimate kinase</fullName>
            <shortName evidence="16">SK</shortName>
            <ecNumber evidence="16">2.7.1.71</ecNumber>
        </recommendedName>
    </domain>
    <domain>
        <recommendedName>
            <fullName evidence="17">3-dehydroquinate synthase</fullName>
            <shortName evidence="17">DHQS</shortName>
            <ecNumber evidence="17">4.2.3.4</ecNumber>
        </recommendedName>
    </domain>
</protein>
<keyword evidence="5 17" id="KW-0963">Cytoplasm</keyword>
<sequence length="539" mass="58045">MQPSGQSIALIGPSGAGKSTVGVGLAQALGWRFIDLDQLIIERAEKSISDIFSQEGEAGFRERETAALVQALQTDQAVIACGGGIVLREVNRQLLREQAWCVYLTSAISTLVKRLTADQANPRPLLASDINEQLVIQLAERLPLYSTLANWTIQTDGLAPQIVVEQLIRAWGLVGKPQVSEVFSSFNSRYYVKSGALAALPNELANLGLTGTCWLISDSHVGPMYAPSLIQALENSGFPCQRYDIPAQEASKSWQQAGELYTWLLENGVQRGDTVLALGGGVVGDLAGFIAASILRGIAVVQLPTTILAMIDSSIGGKTGINHPRGKNLIGAFHPPRLVLIDDAVLSSLPRRERAAGWAEAVKHGVIADAQLFADLERAGASLNDVPAKITSDLLVRSAAVKIGVVNRDERETGERMLLNYGHTLGQAVEAATQYKRYVHGEAVAIGMTFAANLAVQLGMWTSAEAERQRALLQALELPTALPRDLDIEATLAALNLDKKRAKGSVRWVLPTRIGHAQVESHVDPELVRKLVHELVEQA</sequence>
<evidence type="ECO:0000256" key="11">
    <source>
        <dbReference type="ARBA" id="ARBA00023027"/>
    </source>
</evidence>
<keyword evidence="10 16" id="KW-0067">ATP-binding</keyword>
<comment type="similarity">
    <text evidence="16">Belongs to the shikimate kinase family.</text>
</comment>
<evidence type="ECO:0000256" key="5">
    <source>
        <dbReference type="ARBA" id="ARBA00022490"/>
    </source>
</evidence>
<keyword evidence="6 17" id="KW-0028">Amino-acid biosynthesis</keyword>
<feature type="binding site" evidence="17">
    <location>
        <position position="318"/>
    </location>
    <ligand>
        <name>NAD(+)</name>
        <dbReference type="ChEBI" id="CHEBI:57540"/>
    </ligand>
</feature>
<comment type="pathway">
    <text evidence="3 17">Metabolic intermediate biosynthesis; chorismate biosynthesis; chorismate from D-erythrose 4-phosphate and phosphoenolpyruvate: step 2/7.</text>
</comment>
<dbReference type="PANTHER" id="PTHR43622:SF7">
    <property type="entry name" value="3-DEHYDROQUINATE SYNTHASE, CHLOROPLASTIC"/>
    <property type="match status" value="1"/>
</dbReference>
<dbReference type="InterPro" id="IPR023000">
    <property type="entry name" value="Shikimate_kinase_CS"/>
</dbReference>
<dbReference type="Gene3D" id="3.40.50.300">
    <property type="entry name" value="P-loop containing nucleotide triphosphate hydrolases"/>
    <property type="match status" value="1"/>
</dbReference>
<evidence type="ECO:0000256" key="17">
    <source>
        <dbReference type="HAMAP-Rule" id="MF_00110"/>
    </source>
</evidence>
<comment type="subcellular location">
    <subcellularLocation>
        <location evidence="17">Cytoplasm</location>
    </subcellularLocation>
</comment>
<feature type="binding site" evidence="16">
    <location>
        <position position="141"/>
    </location>
    <ligand>
        <name>substrate</name>
    </ligand>
</feature>
<name>A0ABP9X5F7_9CHLR</name>
<feature type="domain" description="3-dehydroquinate synthase N-terminal" evidence="18">
    <location>
        <begin position="244"/>
        <end position="353"/>
    </location>
</feature>
<feature type="binding site" evidence="16">
    <location>
        <position position="61"/>
    </location>
    <ligand>
        <name>substrate</name>
    </ligand>
</feature>
<evidence type="ECO:0000256" key="16">
    <source>
        <dbReference type="HAMAP-Rule" id="MF_00109"/>
    </source>
</evidence>
<comment type="caution">
    <text evidence="20">The sequence shown here is derived from an EMBL/GenBank/DDBJ whole genome shotgun (WGS) entry which is preliminary data.</text>
</comment>
<dbReference type="HAMAP" id="MF_00110">
    <property type="entry name" value="DHQ_synthase"/>
    <property type="match status" value="1"/>
</dbReference>
<dbReference type="Gene3D" id="1.20.1090.10">
    <property type="entry name" value="Dehydroquinate synthase-like - alpha domain"/>
    <property type="match status" value="1"/>
</dbReference>
<keyword evidence="12 17" id="KW-0057">Aromatic amino acid biosynthesis</keyword>
<evidence type="ECO:0000256" key="7">
    <source>
        <dbReference type="ARBA" id="ARBA00022679"/>
    </source>
</evidence>
<dbReference type="EC" id="2.7.1.71" evidence="16"/>
<evidence type="ECO:0000256" key="15">
    <source>
        <dbReference type="ARBA" id="ARBA00048567"/>
    </source>
</evidence>
<keyword evidence="21" id="KW-1185">Reference proteome</keyword>
<keyword evidence="13 17" id="KW-0456">Lyase</keyword>
<dbReference type="CDD" id="cd00464">
    <property type="entry name" value="SK"/>
    <property type="match status" value="1"/>
</dbReference>
<dbReference type="PROSITE" id="PS01128">
    <property type="entry name" value="SHIKIMATE_KINASE"/>
    <property type="match status" value="1"/>
</dbReference>
<dbReference type="InterPro" id="IPR031322">
    <property type="entry name" value="Shikimate/glucono_kinase"/>
</dbReference>
<comment type="function">
    <text evidence="17">Catalyzes the conversion of 3-deoxy-D-arabino-heptulosonate 7-phosphate (DAHP) to dehydroquinate (DHQ).</text>
</comment>
<evidence type="ECO:0000259" key="18">
    <source>
        <dbReference type="Pfam" id="PF01761"/>
    </source>
</evidence>
<evidence type="ECO:0000256" key="2">
    <source>
        <dbReference type="ARBA" id="ARBA00001911"/>
    </source>
</evidence>
<evidence type="ECO:0000256" key="12">
    <source>
        <dbReference type="ARBA" id="ARBA00023141"/>
    </source>
</evidence>
<evidence type="ECO:0000259" key="19">
    <source>
        <dbReference type="Pfam" id="PF24621"/>
    </source>
</evidence>
<dbReference type="EC" id="4.2.3.4" evidence="17"/>
<comment type="similarity">
    <text evidence="17">Belongs to the sugar phosphate cyclases superfamily. Dehydroquinate synthase family.</text>
</comment>
<dbReference type="RefSeq" id="WP_345724232.1">
    <property type="nucleotide sequence ID" value="NZ_BAABRU010000021.1"/>
</dbReference>
<comment type="cofactor">
    <cofactor evidence="2 17">
        <name>NAD(+)</name>
        <dbReference type="ChEBI" id="CHEBI:57540"/>
    </cofactor>
</comment>
<keyword evidence="7 16" id="KW-0808">Transferase</keyword>
<feature type="binding site" evidence="16">
    <location>
        <begin position="15"/>
        <end position="20"/>
    </location>
    <ligand>
        <name>ATP</name>
        <dbReference type="ChEBI" id="CHEBI:30616"/>
    </ligand>
</feature>
<dbReference type="SUPFAM" id="SSF56796">
    <property type="entry name" value="Dehydroquinate synthase-like"/>
    <property type="match status" value="1"/>
</dbReference>
<keyword evidence="17" id="KW-0862">Zinc</keyword>
<dbReference type="InterPro" id="IPR050071">
    <property type="entry name" value="Dehydroquinate_synthase"/>
</dbReference>
<evidence type="ECO:0000313" key="21">
    <source>
        <dbReference type="Proteomes" id="UP001428290"/>
    </source>
</evidence>
<organism evidence="20 21">
    <name type="scientific">Herpetosiphon gulosus</name>
    <dbReference type="NCBI Taxonomy" id="1973496"/>
    <lineage>
        <taxon>Bacteria</taxon>
        <taxon>Bacillati</taxon>
        <taxon>Chloroflexota</taxon>
        <taxon>Chloroflexia</taxon>
        <taxon>Herpetosiphonales</taxon>
        <taxon>Herpetosiphonaceae</taxon>
        <taxon>Herpetosiphon</taxon>
    </lineage>
</organism>
<evidence type="ECO:0000256" key="13">
    <source>
        <dbReference type="ARBA" id="ARBA00023239"/>
    </source>
</evidence>
<dbReference type="InterPro" id="IPR027417">
    <property type="entry name" value="P-loop_NTPase"/>
</dbReference>
<feature type="binding site" evidence="17">
    <location>
        <position position="327"/>
    </location>
    <ligand>
        <name>NAD(+)</name>
        <dbReference type="ChEBI" id="CHEBI:57540"/>
    </ligand>
</feature>
<dbReference type="CDD" id="cd08195">
    <property type="entry name" value="DHQS"/>
    <property type="match status" value="1"/>
</dbReference>
<evidence type="ECO:0000313" key="20">
    <source>
        <dbReference type="EMBL" id="GAA5530632.1"/>
    </source>
</evidence>
<gene>
    <name evidence="17 20" type="primary">aroB</name>
    <name evidence="16" type="synonym">aroK</name>
    <name evidence="20" type="ORF">Hgul01_04452</name>
</gene>
<feature type="binding site" evidence="17">
    <location>
        <begin position="281"/>
        <end position="285"/>
    </location>
    <ligand>
        <name>NAD(+)</name>
        <dbReference type="ChEBI" id="CHEBI:57540"/>
    </ligand>
</feature>
<dbReference type="Pfam" id="PF01761">
    <property type="entry name" value="DHQ_synthase"/>
    <property type="match status" value="1"/>
</dbReference>
<keyword evidence="11 17" id="KW-0520">NAD</keyword>
<evidence type="ECO:0000256" key="6">
    <source>
        <dbReference type="ARBA" id="ARBA00022605"/>
    </source>
</evidence>
<evidence type="ECO:0000256" key="10">
    <source>
        <dbReference type="ARBA" id="ARBA00022840"/>
    </source>
</evidence>
<comment type="function">
    <text evidence="16">Catalyzes the specific phosphorylation of the 3-hydroxyl group of shikimic acid using ATP as a cosubstrate.</text>
</comment>
<dbReference type="Pfam" id="PF01202">
    <property type="entry name" value="SKI"/>
    <property type="match status" value="1"/>
</dbReference>
<reference evidence="20 21" key="1">
    <citation type="submission" date="2024-02" db="EMBL/GenBank/DDBJ databases">
        <title>Herpetosiphon gulosus NBRC 112829.</title>
        <authorList>
            <person name="Ichikawa N."/>
            <person name="Katano-Makiyama Y."/>
            <person name="Hidaka K."/>
        </authorList>
    </citation>
    <scope>NUCLEOTIDE SEQUENCE [LARGE SCALE GENOMIC DNA]</scope>
    <source>
        <strain evidence="20 21">NBRC 112829</strain>
    </source>
</reference>
<feature type="binding site" evidence="16">
    <location>
        <position position="19"/>
    </location>
    <ligand>
        <name>Mg(2+)</name>
        <dbReference type="ChEBI" id="CHEBI:18420"/>
    </ligand>
</feature>
<feature type="binding site" evidence="16">
    <location>
        <position position="123"/>
    </location>
    <ligand>
        <name>ATP</name>
        <dbReference type="ChEBI" id="CHEBI:30616"/>
    </ligand>
</feature>
<keyword evidence="16" id="KW-0460">Magnesium</keyword>
<dbReference type="SUPFAM" id="SSF52540">
    <property type="entry name" value="P-loop containing nucleoside triphosphate hydrolases"/>
    <property type="match status" value="1"/>
</dbReference>
<dbReference type="InterPro" id="IPR030960">
    <property type="entry name" value="DHQS/DOIS_N"/>
</dbReference>
<feature type="binding site" evidence="17">
    <location>
        <position position="360"/>
    </location>
    <ligand>
        <name>Zn(2+)</name>
        <dbReference type="ChEBI" id="CHEBI:29105"/>
    </ligand>
</feature>
<evidence type="ECO:0000256" key="1">
    <source>
        <dbReference type="ARBA" id="ARBA00001393"/>
    </source>
</evidence>
<comment type="catalytic activity">
    <reaction evidence="1 17">
        <text>7-phospho-2-dehydro-3-deoxy-D-arabino-heptonate = 3-dehydroquinate + phosphate</text>
        <dbReference type="Rhea" id="RHEA:21968"/>
        <dbReference type="ChEBI" id="CHEBI:32364"/>
        <dbReference type="ChEBI" id="CHEBI:43474"/>
        <dbReference type="ChEBI" id="CHEBI:58394"/>
        <dbReference type="EC" id="4.2.3.4"/>
    </reaction>
</comment>
<keyword evidence="14" id="KW-0511">Multifunctional enzyme</keyword>
<feature type="binding site" evidence="17">
    <location>
        <position position="423"/>
    </location>
    <ligand>
        <name>Zn(2+)</name>
        <dbReference type="ChEBI" id="CHEBI:29105"/>
    </ligand>
</feature>
<comment type="caution">
    <text evidence="17">Lacks conserved residue(s) required for the propagation of feature annotation.</text>
</comment>
<keyword evidence="8 17" id="KW-0547">Nucleotide-binding</keyword>
<dbReference type="InterPro" id="IPR056179">
    <property type="entry name" value="DHQS_C"/>
</dbReference>
<feature type="binding site" evidence="17">
    <location>
        <begin position="305"/>
        <end position="306"/>
    </location>
    <ligand>
        <name>NAD(+)</name>
        <dbReference type="ChEBI" id="CHEBI:57540"/>
    </ligand>
</feature>
<dbReference type="Pfam" id="PF24621">
    <property type="entry name" value="DHQS_C"/>
    <property type="match status" value="1"/>
</dbReference>
<dbReference type="EMBL" id="BAABRU010000021">
    <property type="protein sequence ID" value="GAA5530632.1"/>
    <property type="molecule type" value="Genomic_DNA"/>
</dbReference>
<proteinExistence type="inferred from homology"/>
<dbReference type="NCBIfam" id="TIGR01357">
    <property type="entry name" value="aroB"/>
    <property type="match status" value="1"/>
</dbReference>
<evidence type="ECO:0000256" key="3">
    <source>
        <dbReference type="ARBA" id="ARBA00004661"/>
    </source>
</evidence>
<keyword evidence="9 16" id="KW-0418">Kinase</keyword>
<comment type="subunit">
    <text evidence="16">Monomer.</text>
</comment>
<feature type="binding site" evidence="16">
    <location>
        <position position="83"/>
    </location>
    <ligand>
        <name>substrate</name>
    </ligand>
</feature>
<keyword evidence="17" id="KW-0170">Cobalt</keyword>
<evidence type="ECO:0000256" key="4">
    <source>
        <dbReference type="ARBA" id="ARBA00004842"/>
    </source>
</evidence>
<evidence type="ECO:0000256" key="9">
    <source>
        <dbReference type="ARBA" id="ARBA00022777"/>
    </source>
</evidence>
<dbReference type="PANTHER" id="PTHR43622">
    <property type="entry name" value="3-DEHYDROQUINATE SYNTHASE"/>
    <property type="match status" value="1"/>
</dbReference>
<dbReference type="Gene3D" id="3.40.50.1970">
    <property type="match status" value="1"/>
</dbReference>
<dbReference type="InterPro" id="IPR000623">
    <property type="entry name" value="Shikimate_kinase/TSH1"/>
</dbReference>
<feature type="binding site" evidence="17">
    <location>
        <position position="440"/>
    </location>
    <ligand>
        <name>Zn(2+)</name>
        <dbReference type="ChEBI" id="CHEBI:29105"/>
    </ligand>
</feature>
<comment type="pathway">
    <text evidence="4 16">Metabolic intermediate biosynthesis; chorismate biosynthesis; chorismate from D-erythrose 4-phosphate and phosphoenolpyruvate: step 5/7.</text>
</comment>
<dbReference type="InterPro" id="IPR016037">
    <property type="entry name" value="DHQ_synth_AroB"/>
</dbReference>
<comment type="cofactor">
    <cofactor evidence="16">
        <name>Mg(2+)</name>
        <dbReference type="ChEBI" id="CHEBI:18420"/>
    </cofactor>
    <text evidence="16">Binds 1 Mg(2+) ion per subunit.</text>
</comment>
<evidence type="ECO:0000256" key="14">
    <source>
        <dbReference type="ARBA" id="ARBA00023268"/>
    </source>
</evidence>
<feature type="domain" description="3-dehydroquinate synthase C-terminal" evidence="19">
    <location>
        <begin position="357"/>
        <end position="500"/>
    </location>
</feature>
<comment type="catalytic activity">
    <reaction evidence="15 16">
        <text>shikimate + ATP = 3-phosphoshikimate + ADP + H(+)</text>
        <dbReference type="Rhea" id="RHEA:13121"/>
        <dbReference type="ChEBI" id="CHEBI:15378"/>
        <dbReference type="ChEBI" id="CHEBI:30616"/>
        <dbReference type="ChEBI" id="CHEBI:36208"/>
        <dbReference type="ChEBI" id="CHEBI:145989"/>
        <dbReference type="ChEBI" id="CHEBI:456216"/>
        <dbReference type="EC" id="2.7.1.71"/>
    </reaction>
</comment>
<comment type="cofactor">
    <cofactor evidence="17">
        <name>Co(2+)</name>
        <dbReference type="ChEBI" id="CHEBI:48828"/>
    </cofactor>
    <cofactor evidence="17">
        <name>Zn(2+)</name>
        <dbReference type="ChEBI" id="CHEBI:29105"/>
    </cofactor>
    <text evidence="17">Binds 1 divalent metal cation per subunit. Can use either Co(2+) or Zn(2+).</text>
</comment>
<feature type="binding site" evidence="16">
    <location>
        <position position="37"/>
    </location>
    <ligand>
        <name>substrate</name>
    </ligand>
</feature>
<dbReference type="HAMAP" id="MF_00109">
    <property type="entry name" value="Shikimate_kinase"/>
    <property type="match status" value="1"/>
</dbReference>